<evidence type="ECO:0000313" key="4">
    <source>
        <dbReference type="WBParaSite" id="TCLT_0000254501-mRNA-1"/>
    </source>
</evidence>
<dbReference type="Proteomes" id="UP000276776">
    <property type="component" value="Unassembled WGS sequence"/>
</dbReference>
<evidence type="ECO:0000313" key="3">
    <source>
        <dbReference type="Proteomes" id="UP000276776"/>
    </source>
</evidence>
<dbReference type="OrthoDB" id="5873132at2759"/>
<keyword evidence="3" id="KW-1185">Reference proteome</keyword>
<evidence type="ECO:0000256" key="1">
    <source>
        <dbReference type="SAM" id="MobiDB-lite"/>
    </source>
</evidence>
<feature type="compositionally biased region" description="Polar residues" evidence="1">
    <location>
        <begin position="1"/>
        <end position="24"/>
    </location>
</feature>
<name>A0A0N5CQP5_THECL</name>
<proteinExistence type="predicted"/>
<feature type="region of interest" description="Disordered" evidence="1">
    <location>
        <begin position="1"/>
        <end position="28"/>
    </location>
</feature>
<feature type="region of interest" description="Disordered" evidence="1">
    <location>
        <begin position="45"/>
        <end position="80"/>
    </location>
</feature>
<protein>
    <submittedName>
        <fullName evidence="4">Serine/threonine-protein kinase DDB_G0282963</fullName>
    </submittedName>
</protein>
<sequence length="601" mass="67712">MEVERQSSSGDASIDGSTASLTRMQQREQECASVVESLILKLEKMSDSSTVSPDNSNSSSSTTAQHTDGEHYHSHSQQVHNHKLNFSQKEGNYVQNIQQILSLNEETSDCNNDSTKVTSNEIMTNDNSVITDDFNIYLDDKYANCDECKTNLQVIDNKVVKNNSNEEGMMGLNQQNTSIIDTKHLNHIQVLEASNAELTLQNKNDNNSKAMMTNTTDDLVDKEIFATDNIRIDSFNGNDNDNMSALRNVDQDEFRLKIKNENEKEKAEVFMDSKYISESQKVIPESFEENMCKQKQQHCLLNEHLRSTENLSTLNEIVEDKLTVSKRFSEELSIVKNKDEAVNQDEELSLDWQQNFLNESQLFRYDNSSVAEFEVSNDSEAMKDCEHSINGEMTAQMKSKFYGVITGLWKHTGFSKKRQGNCEQAAQNVSLESTDILSNDVCDKNSMLRLQSSQLFPSNSVSSCETGTDSLVKCVDSHVESSDTVLFHEDSTFDTAPSSTSTAGDNLLLNSVNDKTDISTTEVLNVLSPDCSYIPEEANKNSDDSWERSEFLKKSRKMKTESTNLFAFGHKVINYANLCYCCVELFNFITSMLDILSTLIV</sequence>
<organism evidence="4">
    <name type="scientific">Thelazia callipaeda</name>
    <name type="common">Oriental eyeworm</name>
    <name type="synonym">Parasitic nematode</name>
    <dbReference type="NCBI Taxonomy" id="103827"/>
    <lineage>
        <taxon>Eukaryota</taxon>
        <taxon>Metazoa</taxon>
        <taxon>Ecdysozoa</taxon>
        <taxon>Nematoda</taxon>
        <taxon>Chromadorea</taxon>
        <taxon>Rhabditida</taxon>
        <taxon>Spirurina</taxon>
        <taxon>Spiruromorpha</taxon>
        <taxon>Thelazioidea</taxon>
        <taxon>Thelaziidae</taxon>
        <taxon>Thelazia</taxon>
    </lineage>
</organism>
<dbReference type="AlphaFoldDB" id="A0A0N5CQP5"/>
<evidence type="ECO:0000313" key="2">
    <source>
        <dbReference type="EMBL" id="VDM98566.1"/>
    </source>
</evidence>
<gene>
    <name evidence="2" type="ORF">TCLT_LOCUS2546</name>
</gene>
<accession>A0A0N5CQP5</accession>
<reference evidence="4" key="1">
    <citation type="submission" date="2017-02" db="UniProtKB">
        <authorList>
            <consortium name="WormBaseParasite"/>
        </authorList>
    </citation>
    <scope>IDENTIFICATION</scope>
</reference>
<feature type="compositionally biased region" description="Low complexity" evidence="1">
    <location>
        <begin position="47"/>
        <end position="63"/>
    </location>
</feature>
<dbReference type="EMBL" id="UYYF01000555">
    <property type="protein sequence ID" value="VDM98566.1"/>
    <property type="molecule type" value="Genomic_DNA"/>
</dbReference>
<reference evidence="2 3" key="2">
    <citation type="submission" date="2018-11" db="EMBL/GenBank/DDBJ databases">
        <authorList>
            <consortium name="Pathogen Informatics"/>
        </authorList>
    </citation>
    <scope>NUCLEOTIDE SEQUENCE [LARGE SCALE GENOMIC DNA]</scope>
</reference>
<dbReference type="WBParaSite" id="TCLT_0000254501-mRNA-1">
    <property type="protein sequence ID" value="TCLT_0000254501-mRNA-1"/>
    <property type="gene ID" value="TCLT_0000254501"/>
</dbReference>